<comment type="caution">
    <text evidence="3">The sequence shown here is derived from an EMBL/GenBank/DDBJ whole genome shotgun (WGS) entry which is preliminary data.</text>
</comment>
<comment type="similarity">
    <text evidence="1">Belongs to the IST1 family.</text>
</comment>
<dbReference type="InterPro" id="IPR042277">
    <property type="entry name" value="IST1-like"/>
</dbReference>
<dbReference type="Gene3D" id="1.20.1260.60">
    <property type="entry name" value="Vacuolar protein sorting-associated protein Ist1"/>
    <property type="match status" value="1"/>
</dbReference>
<dbReference type="Pfam" id="PF03398">
    <property type="entry name" value="Ist1"/>
    <property type="match status" value="1"/>
</dbReference>
<name>A0AAV9PXG7_9PEZI</name>
<dbReference type="Proteomes" id="UP001345827">
    <property type="component" value="Unassembled WGS sequence"/>
</dbReference>
<feature type="compositionally biased region" description="Low complexity" evidence="2">
    <location>
        <begin position="248"/>
        <end position="261"/>
    </location>
</feature>
<dbReference type="PANTHER" id="PTHR12161:SF5">
    <property type="entry name" value="IST1 HOMOLOG"/>
    <property type="match status" value="1"/>
</dbReference>
<evidence type="ECO:0000313" key="4">
    <source>
        <dbReference type="Proteomes" id="UP001345827"/>
    </source>
</evidence>
<accession>A0AAV9PXG7</accession>
<proteinExistence type="inferred from homology"/>
<dbReference type="GO" id="GO:0015031">
    <property type="term" value="P:protein transport"/>
    <property type="evidence" value="ECO:0007669"/>
    <property type="project" value="InterPro"/>
</dbReference>
<sequence length="376" mass="39499">MPAASPQTVKLKSTLRLLIPRLRNAQKKDTALSIAARREMADLLSQSREASARIRVENIIHTDITVELMEILELYAELLLARAGLLDVRDKNVKDGVAGEGGGGEGTGLEEAAASIIYSAPRLARDVRELGIVRNMLIERFGKDFAMRANENQDGIVPARVADKLKVDPPSARLVQAYLEEIARAYGVDWPPNQEREDVDELSREVDGEDEAEAEDKQERAAMNDDADDADDDDDGVGGGSKELPILADGAGRAGATPATPQRRGPNKIDIGSLARATPPSSLAPGGAKSPVSVAPPAPRSDNPSPKVKLPGGGEIGKNDNKSTKSRPAAATTGSTTAKGKSASAGGTGGTSTAGPVPGKVPTVDDLAKRFQALKR</sequence>
<feature type="compositionally biased region" description="Low complexity" evidence="2">
    <location>
        <begin position="329"/>
        <end position="345"/>
    </location>
</feature>
<protein>
    <submittedName>
        <fullName evidence="3">Vacuolar protein sorting-associated protein ist1</fullName>
    </submittedName>
</protein>
<reference evidence="3 4" key="1">
    <citation type="submission" date="2023-06" db="EMBL/GenBank/DDBJ databases">
        <title>Black Yeasts Isolated from many extreme environments.</title>
        <authorList>
            <person name="Coleine C."/>
            <person name="Stajich J.E."/>
            <person name="Selbmann L."/>
        </authorList>
    </citation>
    <scope>NUCLEOTIDE SEQUENCE [LARGE SCALE GENOMIC DNA]</scope>
    <source>
        <strain evidence="3 4">CCFEE 5887</strain>
    </source>
</reference>
<dbReference type="InterPro" id="IPR005061">
    <property type="entry name" value="Ist1"/>
</dbReference>
<evidence type="ECO:0000313" key="3">
    <source>
        <dbReference type="EMBL" id="KAK5530154.1"/>
    </source>
</evidence>
<dbReference type="PANTHER" id="PTHR12161">
    <property type="entry name" value="IST1 FAMILY MEMBER"/>
    <property type="match status" value="1"/>
</dbReference>
<gene>
    <name evidence="3" type="primary">IST1</name>
    <name evidence="3" type="ORF">LTR25_009400</name>
</gene>
<evidence type="ECO:0000256" key="1">
    <source>
        <dbReference type="ARBA" id="ARBA00005536"/>
    </source>
</evidence>
<dbReference type="EMBL" id="JAXLQG010000020">
    <property type="protein sequence ID" value="KAK5530154.1"/>
    <property type="molecule type" value="Genomic_DNA"/>
</dbReference>
<dbReference type="FunFam" id="1.20.1260.60:FF:000002">
    <property type="entry name" value="Vacuolar protein sorting-associated protein IST1"/>
    <property type="match status" value="1"/>
</dbReference>
<feature type="region of interest" description="Disordered" evidence="2">
    <location>
        <begin position="190"/>
        <end position="376"/>
    </location>
</feature>
<evidence type="ECO:0000256" key="2">
    <source>
        <dbReference type="SAM" id="MobiDB-lite"/>
    </source>
</evidence>
<keyword evidence="4" id="KW-1185">Reference proteome</keyword>
<organism evidence="3 4">
    <name type="scientific">Vermiconidia calcicola</name>
    <dbReference type="NCBI Taxonomy" id="1690605"/>
    <lineage>
        <taxon>Eukaryota</taxon>
        <taxon>Fungi</taxon>
        <taxon>Dikarya</taxon>
        <taxon>Ascomycota</taxon>
        <taxon>Pezizomycotina</taxon>
        <taxon>Dothideomycetes</taxon>
        <taxon>Dothideomycetidae</taxon>
        <taxon>Mycosphaerellales</taxon>
        <taxon>Extremaceae</taxon>
        <taxon>Vermiconidia</taxon>
    </lineage>
</organism>
<feature type="compositionally biased region" description="Acidic residues" evidence="2">
    <location>
        <begin position="225"/>
        <end position="236"/>
    </location>
</feature>
<dbReference type="AlphaFoldDB" id="A0AAV9PXG7"/>